<evidence type="ECO:0000313" key="3">
    <source>
        <dbReference type="Proteomes" id="UP000193642"/>
    </source>
</evidence>
<organism evidence="2 3">
    <name type="scientific">Rhizoclosmatium globosum</name>
    <dbReference type="NCBI Taxonomy" id="329046"/>
    <lineage>
        <taxon>Eukaryota</taxon>
        <taxon>Fungi</taxon>
        <taxon>Fungi incertae sedis</taxon>
        <taxon>Chytridiomycota</taxon>
        <taxon>Chytridiomycota incertae sedis</taxon>
        <taxon>Chytridiomycetes</taxon>
        <taxon>Chytridiales</taxon>
        <taxon>Chytriomycetaceae</taxon>
        <taxon>Rhizoclosmatium</taxon>
    </lineage>
</organism>
<feature type="compositionally biased region" description="Acidic residues" evidence="1">
    <location>
        <begin position="399"/>
        <end position="408"/>
    </location>
</feature>
<reference evidence="2 3" key="1">
    <citation type="submission" date="2016-07" db="EMBL/GenBank/DDBJ databases">
        <title>Pervasive Adenine N6-methylation of Active Genes in Fungi.</title>
        <authorList>
            <consortium name="DOE Joint Genome Institute"/>
            <person name="Mondo S.J."/>
            <person name="Dannebaum R.O."/>
            <person name="Kuo R.C."/>
            <person name="Labutti K."/>
            <person name="Haridas S."/>
            <person name="Kuo A."/>
            <person name="Salamov A."/>
            <person name="Ahrendt S.R."/>
            <person name="Lipzen A."/>
            <person name="Sullivan W."/>
            <person name="Andreopoulos W.B."/>
            <person name="Clum A."/>
            <person name="Lindquist E."/>
            <person name="Daum C."/>
            <person name="Ramamoorthy G.K."/>
            <person name="Gryganskyi A."/>
            <person name="Culley D."/>
            <person name="Magnuson J.K."/>
            <person name="James T.Y."/>
            <person name="O'Malley M.A."/>
            <person name="Stajich J.E."/>
            <person name="Spatafora J.W."/>
            <person name="Visel A."/>
            <person name="Grigoriev I.V."/>
        </authorList>
    </citation>
    <scope>NUCLEOTIDE SEQUENCE [LARGE SCALE GENOMIC DNA]</scope>
    <source>
        <strain evidence="2 3">JEL800</strain>
    </source>
</reference>
<accession>A0A1Y2D3D6</accession>
<feature type="compositionally biased region" description="Acidic residues" evidence="1">
    <location>
        <begin position="419"/>
        <end position="430"/>
    </location>
</feature>
<dbReference type="AlphaFoldDB" id="A0A1Y2D3D6"/>
<feature type="region of interest" description="Disordered" evidence="1">
    <location>
        <begin position="28"/>
        <end position="157"/>
    </location>
</feature>
<keyword evidence="3" id="KW-1185">Reference proteome</keyword>
<feature type="compositionally biased region" description="Low complexity" evidence="1">
    <location>
        <begin position="449"/>
        <end position="472"/>
    </location>
</feature>
<evidence type="ECO:0000313" key="2">
    <source>
        <dbReference type="EMBL" id="ORY53808.1"/>
    </source>
</evidence>
<sequence length="555" mass="59676">MASPPPPIGPTQTSATHFDTMADVVRTAPQQQHRYQKHRSSTLNHVHAANPNSKDPTHRTRQPNTNTNHNQGLRNSIHHHHHQQQRPNRSATVVLTPLLPPPSRRRYENHHASSASRPPAVTSSTTSTTTANKPNILDRLGPPIQTSSNLLPLRNPRPNWVNRDTALTAPSQALDFIHPPSSSSAITASSPLQRPPRKHKKRKNNKNKHSHHAHRQPSTSSLLVDPLSTDPATDSSLFELGQLSPTSARRRRKKQLLANHNSIQAAKRRARNAIAASSATGVGGGSSNNTAVDPTTGAPMGLDLGRDAFMELMREAGLGSRSFRIVTREDLLYGNSPTPSSPHNPEGDGGDGDGDGGEQEYDSEYDPALDGVHSEVSYAYSDWGDDGNDNDQKESGGDSMEDDDDDLDAGVPREAFSTSEEDEFDFSDLDLEIDAALASLGVTQQPLESSSSSSNSSNSGSSSGSTQSGSTSDDGDDHLEEGPKVLMQVFGEDGQLVFKSPMVVFGDSRSGETVYRPLESVKVSGRTPKASPALAVPTIVRTVAEDDEVGDAMEL</sequence>
<comment type="caution">
    <text evidence="2">The sequence shown here is derived from an EMBL/GenBank/DDBJ whole genome shotgun (WGS) entry which is preliminary data.</text>
</comment>
<dbReference type="EMBL" id="MCGO01000001">
    <property type="protein sequence ID" value="ORY53808.1"/>
    <property type="molecule type" value="Genomic_DNA"/>
</dbReference>
<feature type="compositionally biased region" description="Low complexity" evidence="1">
    <location>
        <begin position="179"/>
        <end position="191"/>
    </location>
</feature>
<feature type="compositionally biased region" description="Low complexity" evidence="1">
    <location>
        <begin position="112"/>
        <end position="131"/>
    </location>
</feature>
<feature type="compositionally biased region" description="Polar residues" evidence="1">
    <location>
        <begin position="62"/>
        <end position="74"/>
    </location>
</feature>
<gene>
    <name evidence="2" type="ORF">BCR33DRAFT_711164</name>
</gene>
<proteinExistence type="predicted"/>
<feature type="region of interest" description="Disordered" evidence="1">
    <location>
        <begin position="332"/>
        <end position="430"/>
    </location>
</feature>
<evidence type="ECO:0000256" key="1">
    <source>
        <dbReference type="SAM" id="MobiDB-lite"/>
    </source>
</evidence>
<feature type="compositionally biased region" description="Basic residues" evidence="1">
    <location>
        <begin position="195"/>
        <end position="215"/>
    </location>
</feature>
<protein>
    <submittedName>
        <fullName evidence="2">Uncharacterized protein</fullName>
    </submittedName>
</protein>
<dbReference type="OrthoDB" id="10669771at2759"/>
<dbReference type="Proteomes" id="UP000193642">
    <property type="component" value="Unassembled WGS sequence"/>
</dbReference>
<feature type="region of interest" description="Disordered" evidence="1">
    <location>
        <begin position="442"/>
        <end position="484"/>
    </location>
</feature>
<feature type="region of interest" description="Disordered" evidence="1">
    <location>
        <begin position="174"/>
        <end position="299"/>
    </location>
</feature>
<name>A0A1Y2D3D6_9FUNG</name>
<feature type="compositionally biased region" description="Acidic residues" evidence="1">
    <location>
        <begin position="348"/>
        <end position="367"/>
    </location>
</feature>